<evidence type="ECO:0000256" key="2">
    <source>
        <dbReference type="ARBA" id="ARBA00008016"/>
    </source>
</evidence>
<comment type="similarity">
    <text evidence="2 13 14">Belongs to the RecF family.</text>
</comment>
<dbReference type="Gene3D" id="1.20.1050.90">
    <property type="entry name" value="RecF/RecN/SMC, N-terminal domain"/>
    <property type="match status" value="1"/>
</dbReference>
<feature type="compositionally biased region" description="Basic and acidic residues" evidence="15">
    <location>
        <begin position="378"/>
        <end position="389"/>
    </location>
</feature>
<evidence type="ECO:0000313" key="17">
    <source>
        <dbReference type="EMBL" id="MCC2028435.1"/>
    </source>
</evidence>
<evidence type="ECO:0000256" key="9">
    <source>
        <dbReference type="ARBA" id="ARBA00023125"/>
    </source>
</evidence>
<evidence type="ECO:0000256" key="12">
    <source>
        <dbReference type="ARBA" id="ARBA00025401"/>
    </source>
</evidence>
<comment type="function">
    <text evidence="12 13 14">The RecF protein is involved in DNA metabolism; it is required for DNA replication and normal SOS inducibility. RecF binds preferentially to single-stranded, linear DNA. It also seems to bind ATP.</text>
</comment>
<keyword evidence="5 13" id="KW-0235">DNA replication</keyword>
<dbReference type="GO" id="GO:0003697">
    <property type="term" value="F:single-stranded DNA binding"/>
    <property type="evidence" value="ECO:0007669"/>
    <property type="project" value="UniProtKB-UniRule"/>
</dbReference>
<keyword evidence="6 13" id="KW-0547">Nucleotide-binding</keyword>
<dbReference type="Proteomes" id="UP001139289">
    <property type="component" value="Unassembled WGS sequence"/>
</dbReference>
<dbReference type="Gene3D" id="3.40.50.300">
    <property type="entry name" value="P-loop containing nucleotide triphosphate hydrolases"/>
    <property type="match status" value="1"/>
</dbReference>
<evidence type="ECO:0000256" key="10">
    <source>
        <dbReference type="ARBA" id="ARBA00023204"/>
    </source>
</evidence>
<evidence type="ECO:0000256" key="7">
    <source>
        <dbReference type="ARBA" id="ARBA00022763"/>
    </source>
</evidence>
<evidence type="ECO:0000256" key="1">
    <source>
        <dbReference type="ARBA" id="ARBA00004496"/>
    </source>
</evidence>
<accession>A0A9X1LMJ9</accession>
<protein>
    <recommendedName>
        <fullName evidence="3 13">DNA replication and repair protein RecF</fullName>
    </recommendedName>
</protein>
<dbReference type="InterPro" id="IPR027417">
    <property type="entry name" value="P-loop_NTPase"/>
</dbReference>
<keyword evidence="9 13" id="KW-0238">DNA-binding</keyword>
<keyword evidence="18" id="KW-1185">Reference proteome</keyword>
<evidence type="ECO:0000256" key="6">
    <source>
        <dbReference type="ARBA" id="ARBA00022741"/>
    </source>
</evidence>
<name>A0A9X1LMJ9_9MICO</name>
<dbReference type="GO" id="GO:0000731">
    <property type="term" value="P:DNA synthesis involved in DNA repair"/>
    <property type="evidence" value="ECO:0007669"/>
    <property type="project" value="TreeGrafter"/>
</dbReference>
<dbReference type="GO" id="GO:0006302">
    <property type="term" value="P:double-strand break repair"/>
    <property type="evidence" value="ECO:0007669"/>
    <property type="project" value="TreeGrafter"/>
</dbReference>
<dbReference type="InterPro" id="IPR003395">
    <property type="entry name" value="RecF/RecN/SMC_N"/>
</dbReference>
<reference evidence="17" key="1">
    <citation type="submission" date="2021-04" db="EMBL/GenBank/DDBJ databases">
        <title>Microbacterium tenobrionis sp. nov. and Microbacterium allomyrinae sp. nov., isolated from larvae of Tenobrio molitor and Allomyrina dichotoma, respectively.</title>
        <authorList>
            <person name="Lee S.D."/>
        </authorList>
    </citation>
    <scope>NUCLEOTIDE SEQUENCE</scope>
    <source>
        <strain evidence="17">YMB-B2</strain>
    </source>
</reference>
<dbReference type="InterPro" id="IPR042174">
    <property type="entry name" value="RecF_2"/>
</dbReference>
<evidence type="ECO:0000313" key="18">
    <source>
        <dbReference type="Proteomes" id="UP001139289"/>
    </source>
</evidence>
<dbReference type="GO" id="GO:0005737">
    <property type="term" value="C:cytoplasm"/>
    <property type="evidence" value="ECO:0007669"/>
    <property type="project" value="UniProtKB-SubCell"/>
</dbReference>
<evidence type="ECO:0000259" key="16">
    <source>
        <dbReference type="Pfam" id="PF02463"/>
    </source>
</evidence>
<evidence type="ECO:0000256" key="4">
    <source>
        <dbReference type="ARBA" id="ARBA00022490"/>
    </source>
</evidence>
<dbReference type="PROSITE" id="PS00618">
    <property type="entry name" value="RECF_2"/>
    <property type="match status" value="1"/>
</dbReference>
<dbReference type="InterPro" id="IPR018078">
    <property type="entry name" value="DNA-binding_RecF_CS"/>
</dbReference>
<feature type="region of interest" description="Disordered" evidence="15">
    <location>
        <begin position="376"/>
        <end position="395"/>
    </location>
</feature>
<comment type="caution">
    <text evidence="17">The sequence shown here is derived from an EMBL/GenBank/DDBJ whole genome shotgun (WGS) entry which is preliminary data.</text>
</comment>
<feature type="binding site" evidence="13">
    <location>
        <begin position="30"/>
        <end position="37"/>
    </location>
    <ligand>
        <name>ATP</name>
        <dbReference type="ChEBI" id="CHEBI:30616"/>
    </ligand>
</feature>
<keyword evidence="10 13" id="KW-0234">DNA repair</keyword>
<evidence type="ECO:0000256" key="13">
    <source>
        <dbReference type="HAMAP-Rule" id="MF_00365"/>
    </source>
</evidence>
<comment type="subcellular location">
    <subcellularLocation>
        <location evidence="1 13 14">Cytoplasm</location>
    </subcellularLocation>
</comment>
<sequence>MIVEHLNLVDFRNYATADLTLLRGPNVLVGRNGQGKTNLAEAVVFLATLGSHRVSADAPMVRDGQDFAVIRARLSVGERRVLTEVQINRQGSNKARINGSPSKTSELPRYAHVVLFAPEDLQIVRGDPSSRRRFADQLLIQRTPRMAAVLGDYDRVLKQRTALLKSARARGIRGDALTTLDVWDDKLVALGSEIIEARMRLASDLQQPLADAYTAIAGADHSPELEWALSVRGGDPEEGEVEASDSRGALADQFRAALQAKRTQELDRGLTLVGPHRDDLLLRVRGLPVKGYASHGESWSVALALRLASAELLRAESPAGDPVLILDDVFAELDADRRQRLASLTAGYEQVIVTAAVEEDIPEPLHRHVVRIHAGTISDDRTSDERTTDDGEETP</sequence>
<dbReference type="HAMAP" id="MF_00365">
    <property type="entry name" value="RecF"/>
    <property type="match status" value="1"/>
</dbReference>
<dbReference type="NCBIfam" id="TIGR00611">
    <property type="entry name" value="recf"/>
    <property type="match status" value="1"/>
</dbReference>
<evidence type="ECO:0000256" key="11">
    <source>
        <dbReference type="ARBA" id="ARBA00023236"/>
    </source>
</evidence>
<dbReference type="RefSeq" id="WP_227529696.1">
    <property type="nucleotide sequence ID" value="NZ_JAGTTM010000001.1"/>
</dbReference>
<keyword evidence="7 13" id="KW-0227">DNA damage</keyword>
<dbReference type="PANTHER" id="PTHR32182:SF0">
    <property type="entry name" value="DNA REPLICATION AND REPAIR PROTEIN RECF"/>
    <property type="match status" value="1"/>
</dbReference>
<dbReference type="EMBL" id="JAGTTM010000001">
    <property type="protein sequence ID" value="MCC2028435.1"/>
    <property type="molecule type" value="Genomic_DNA"/>
</dbReference>
<dbReference type="GO" id="GO:0009432">
    <property type="term" value="P:SOS response"/>
    <property type="evidence" value="ECO:0007669"/>
    <property type="project" value="UniProtKB-UniRule"/>
</dbReference>
<evidence type="ECO:0000256" key="3">
    <source>
        <dbReference type="ARBA" id="ARBA00020170"/>
    </source>
</evidence>
<dbReference type="GO" id="GO:0005524">
    <property type="term" value="F:ATP binding"/>
    <property type="evidence" value="ECO:0007669"/>
    <property type="project" value="UniProtKB-UniRule"/>
</dbReference>
<evidence type="ECO:0000256" key="5">
    <source>
        <dbReference type="ARBA" id="ARBA00022705"/>
    </source>
</evidence>
<dbReference type="PANTHER" id="PTHR32182">
    <property type="entry name" value="DNA REPLICATION AND REPAIR PROTEIN RECF"/>
    <property type="match status" value="1"/>
</dbReference>
<evidence type="ECO:0000256" key="15">
    <source>
        <dbReference type="SAM" id="MobiDB-lite"/>
    </source>
</evidence>
<keyword evidence="8 13" id="KW-0067">ATP-binding</keyword>
<keyword evidence="11 13" id="KW-0742">SOS response</keyword>
<organism evidence="17 18">
    <name type="scientific">Microbacterium tenebrionis</name>
    <dbReference type="NCBI Taxonomy" id="2830665"/>
    <lineage>
        <taxon>Bacteria</taxon>
        <taxon>Bacillati</taxon>
        <taxon>Actinomycetota</taxon>
        <taxon>Actinomycetes</taxon>
        <taxon>Micrococcales</taxon>
        <taxon>Microbacteriaceae</taxon>
        <taxon>Microbacterium</taxon>
    </lineage>
</organism>
<keyword evidence="4 13" id="KW-0963">Cytoplasm</keyword>
<gene>
    <name evidence="13 17" type="primary">recF</name>
    <name evidence="17" type="ORF">KEC56_02660</name>
</gene>
<dbReference type="GO" id="GO:0006260">
    <property type="term" value="P:DNA replication"/>
    <property type="evidence" value="ECO:0007669"/>
    <property type="project" value="UniProtKB-UniRule"/>
</dbReference>
<evidence type="ECO:0000256" key="8">
    <source>
        <dbReference type="ARBA" id="ARBA00022840"/>
    </source>
</evidence>
<dbReference type="InterPro" id="IPR001238">
    <property type="entry name" value="DNA-binding_RecF"/>
</dbReference>
<feature type="domain" description="RecF/RecN/SMC N-terminal" evidence="16">
    <location>
        <begin position="3"/>
        <end position="359"/>
    </location>
</feature>
<evidence type="ECO:0000256" key="14">
    <source>
        <dbReference type="RuleBase" id="RU000578"/>
    </source>
</evidence>
<dbReference type="Pfam" id="PF02463">
    <property type="entry name" value="SMC_N"/>
    <property type="match status" value="1"/>
</dbReference>
<proteinExistence type="inferred from homology"/>
<dbReference type="AlphaFoldDB" id="A0A9X1LMJ9"/>
<dbReference type="SUPFAM" id="SSF52540">
    <property type="entry name" value="P-loop containing nucleoside triphosphate hydrolases"/>
    <property type="match status" value="1"/>
</dbReference>